<dbReference type="SUPFAM" id="SSF51735">
    <property type="entry name" value="NAD(P)-binding Rossmann-fold domains"/>
    <property type="match status" value="1"/>
</dbReference>
<organism evidence="4 5">
    <name type="scientific">Thermomonospora cellulosilytica</name>
    <dbReference type="NCBI Taxonomy" id="1411118"/>
    <lineage>
        <taxon>Bacteria</taxon>
        <taxon>Bacillati</taxon>
        <taxon>Actinomycetota</taxon>
        <taxon>Actinomycetes</taxon>
        <taxon>Streptosporangiales</taxon>
        <taxon>Thermomonosporaceae</taxon>
        <taxon>Thermomonospora</taxon>
    </lineage>
</organism>
<proteinExistence type="predicted"/>
<gene>
    <name evidence="4" type="ORF">HNR21_005708</name>
</gene>
<dbReference type="GO" id="GO:0070402">
    <property type="term" value="F:NADPH binding"/>
    <property type="evidence" value="ECO:0007669"/>
    <property type="project" value="TreeGrafter"/>
</dbReference>
<dbReference type="InterPro" id="IPR011032">
    <property type="entry name" value="GroES-like_sf"/>
</dbReference>
<evidence type="ECO:0000256" key="1">
    <source>
        <dbReference type="ARBA" id="ARBA00022857"/>
    </source>
</evidence>
<dbReference type="EMBL" id="JACJII010000001">
    <property type="protein sequence ID" value="MBA9006826.1"/>
    <property type="molecule type" value="Genomic_DNA"/>
</dbReference>
<evidence type="ECO:0000259" key="3">
    <source>
        <dbReference type="SMART" id="SM00829"/>
    </source>
</evidence>
<dbReference type="InterPro" id="IPR020843">
    <property type="entry name" value="ER"/>
</dbReference>
<dbReference type="EC" id="1.6.5.5" evidence="4"/>
<feature type="domain" description="Enoyl reductase (ER)" evidence="3">
    <location>
        <begin position="10"/>
        <end position="318"/>
    </location>
</feature>
<dbReference type="InterPro" id="IPR013154">
    <property type="entry name" value="ADH-like_N"/>
</dbReference>
<dbReference type="RefSeq" id="WP_182707608.1">
    <property type="nucleotide sequence ID" value="NZ_JACJII010000001.1"/>
</dbReference>
<reference evidence="4 5" key="1">
    <citation type="submission" date="2020-08" db="EMBL/GenBank/DDBJ databases">
        <title>Sequencing the genomes of 1000 actinobacteria strains.</title>
        <authorList>
            <person name="Klenk H.-P."/>
        </authorList>
    </citation>
    <scope>NUCLEOTIDE SEQUENCE [LARGE SCALE GENOMIC DNA]</scope>
    <source>
        <strain evidence="4 5">DSM 45823</strain>
    </source>
</reference>
<dbReference type="Pfam" id="PF08240">
    <property type="entry name" value="ADH_N"/>
    <property type="match status" value="1"/>
</dbReference>
<evidence type="ECO:0000313" key="5">
    <source>
        <dbReference type="Proteomes" id="UP000539313"/>
    </source>
</evidence>
<dbReference type="InterPro" id="IPR036291">
    <property type="entry name" value="NAD(P)-bd_dom_sf"/>
</dbReference>
<sequence length="320" mass="32536">MKIVEAKEFGGPEVLAVSEVPDPAPGPGEAVVGMVAVDTLFVDTMIRSGAAQDFFAVRPPYVPGGGGAGRVLRVGKGTDPQWVGRRVLTYTGDLGGHGGYAERVAVPAEGLIPVPDGVDLRVAAALLHDGVTAMGVLEGVAIRPGERVLIVGATGGMGVLLVQLARAAGAHVIAAARGERKLALARALGADEVVDCSGDGWTEGLGEVDVVLDGVGGDVGRAAFEVVARGGRFSAHGAPAGGFAAVDPEEARRRGVTMRGIADLQYGMAERGRLAAAALAEAAAGRLRPVIGQTFPLEQAAEAHAAIESRRVVGKTLLRT</sequence>
<comment type="caution">
    <text evidence="4">The sequence shown here is derived from an EMBL/GenBank/DDBJ whole genome shotgun (WGS) entry which is preliminary data.</text>
</comment>
<evidence type="ECO:0000256" key="2">
    <source>
        <dbReference type="ARBA" id="ARBA00023002"/>
    </source>
</evidence>
<dbReference type="SMART" id="SM00829">
    <property type="entry name" value="PKS_ER"/>
    <property type="match status" value="1"/>
</dbReference>
<protein>
    <submittedName>
        <fullName evidence="4">NADPH2:quinone reductase</fullName>
        <ecNumber evidence="4">1.6.5.5</ecNumber>
    </submittedName>
</protein>
<dbReference type="SUPFAM" id="SSF50129">
    <property type="entry name" value="GroES-like"/>
    <property type="match status" value="1"/>
</dbReference>
<dbReference type="Proteomes" id="UP000539313">
    <property type="component" value="Unassembled WGS sequence"/>
</dbReference>
<accession>A0A7W3RBF3</accession>
<dbReference type="GO" id="GO:0003960">
    <property type="term" value="F:quinone reductase (NADPH) activity"/>
    <property type="evidence" value="ECO:0007669"/>
    <property type="project" value="UniProtKB-EC"/>
</dbReference>
<dbReference type="Pfam" id="PF13602">
    <property type="entry name" value="ADH_zinc_N_2"/>
    <property type="match status" value="1"/>
</dbReference>
<dbReference type="AlphaFoldDB" id="A0A7W3RBF3"/>
<dbReference type="PANTHER" id="PTHR48106">
    <property type="entry name" value="QUINONE OXIDOREDUCTASE PIG3-RELATED"/>
    <property type="match status" value="1"/>
</dbReference>
<evidence type="ECO:0000313" key="4">
    <source>
        <dbReference type="EMBL" id="MBA9006826.1"/>
    </source>
</evidence>
<name>A0A7W3RBF3_9ACTN</name>
<keyword evidence="1" id="KW-0521">NADP</keyword>
<dbReference type="Gene3D" id="3.90.180.10">
    <property type="entry name" value="Medium-chain alcohol dehydrogenases, catalytic domain"/>
    <property type="match status" value="1"/>
</dbReference>
<keyword evidence="2 4" id="KW-0560">Oxidoreductase</keyword>
<dbReference type="Gene3D" id="3.40.50.720">
    <property type="entry name" value="NAD(P)-binding Rossmann-like Domain"/>
    <property type="match status" value="1"/>
</dbReference>
<keyword evidence="5" id="KW-1185">Reference proteome</keyword>